<protein>
    <recommendedName>
        <fullName evidence="1">2-C-methyl-D-erythritol 2,4-cyclodiphosphate synthase domain-containing protein</fullName>
    </recommendedName>
</protein>
<reference evidence="2" key="2">
    <citation type="submission" date="2021-02" db="EMBL/GenBank/DDBJ databases">
        <authorList>
            <person name="Kimball J.A."/>
            <person name="Haas M.W."/>
            <person name="Macchietto M."/>
            <person name="Kono T."/>
            <person name="Duquette J."/>
            <person name="Shao M."/>
        </authorList>
    </citation>
    <scope>NUCLEOTIDE SEQUENCE</scope>
    <source>
        <tissue evidence="2">Fresh leaf tissue</tissue>
    </source>
</reference>
<keyword evidence="3" id="KW-1185">Reference proteome</keyword>
<dbReference type="EMBL" id="JAAALK010000290">
    <property type="protein sequence ID" value="KAG8047964.1"/>
    <property type="molecule type" value="Genomic_DNA"/>
</dbReference>
<gene>
    <name evidence="2" type="ORF">GUJ93_ZPchr0008g11783</name>
</gene>
<feature type="domain" description="2-C-methyl-D-erythritol 2,4-cyclodiphosphate synthase" evidence="1">
    <location>
        <begin position="6"/>
        <end position="38"/>
    </location>
</feature>
<dbReference type="Pfam" id="PF02542">
    <property type="entry name" value="YgbB"/>
    <property type="match status" value="1"/>
</dbReference>
<dbReference type="GO" id="GO:0016114">
    <property type="term" value="P:terpenoid biosynthetic process"/>
    <property type="evidence" value="ECO:0007669"/>
    <property type="project" value="InterPro"/>
</dbReference>
<dbReference type="GO" id="GO:0008685">
    <property type="term" value="F:2-C-methyl-D-erythritol 2,4-cyclodiphosphate synthase activity"/>
    <property type="evidence" value="ECO:0007669"/>
    <property type="project" value="InterPro"/>
</dbReference>
<evidence type="ECO:0000313" key="2">
    <source>
        <dbReference type="EMBL" id="KAG8047964.1"/>
    </source>
</evidence>
<sequence length="67" mass="7687">MLQGLGDLLLYYAVDAILGALGLLDIGQIFSDSDPRWKINLYSLARCMFSKIYNYCDAFWEKTIIDM</sequence>
<organism evidence="2 3">
    <name type="scientific">Zizania palustris</name>
    <name type="common">Northern wild rice</name>
    <dbReference type="NCBI Taxonomy" id="103762"/>
    <lineage>
        <taxon>Eukaryota</taxon>
        <taxon>Viridiplantae</taxon>
        <taxon>Streptophyta</taxon>
        <taxon>Embryophyta</taxon>
        <taxon>Tracheophyta</taxon>
        <taxon>Spermatophyta</taxon>
        <taxon>Magnoliopsida</taxon>
        <taxon>Liliopsida</taxon>
        <taxon>Poales</taxon>
        <taxon>Poaceae</taxon>
        <taxon>BOP clade</taxon>
        <taxon>Oryzoideae</taxon>
        <taxon>Oryzeae</taxon>
        <taxon>Zizaniinae</taxon>
        <taxon>Zizania</taxon>
    </lineage>
</organism>
<dbReference type="Proteomes" id="UP000729402">
    <property type="component" value="Unassembled WGS sequence"/>
</dbReference>
<comment type="caution">
    <text evidence="2">The sequence shown here is derived from an EMBL/GenBank/DDBJ whole genome shotgun (WGS) entry which is preliminary data.</text>
</comment>
<name>A0A8J5RXP8_ZIZPA</name>
<evidence type="ECO:0000313" key="3">
    <source>
        <dbReference type="Proteomes" id="UP000729402"/>
    </source>
</evidence>
<proteinExistence type="predicted"/>
<reference evidence="2" key="1">
    <citation type="journal article" date="2021" name="bioRxiv">
        <title>Whole Genome Assembly and Annotation of Northern Wild Rice, Zizania palustris L., Supports a Whole Genome Duplication in the Zizania Genus.</title>
        <authorList>
            <person name="Haas M."/>
            <person name="Kono T."/>
            <person name="Macchietto M."/>
            <person name="Millas R."/>
            <person name="McGilp L."/>
            <person name="Shao M."/>
            <person name="Duquette J."/>
            <person name="Hirsch C.N."/>
            <person name="Kimball J."/>
        </authorList>
    </citation>
    <scope>NUCLEOTIDE SEQUENCE</scope>
    <source>
        <tissue evidence="2">Fresh leaf tissue</tissue>
    </source>
</reference>
<evidence type="ECO:0000259" key="1">
    <source>
        <dbReference type="Pfam" id="PF02542"/>
    </source>
</evidence>
<dbReference type="AlphaFoldDB" id="A0A8J5RXP8"/>
<accession>A0A8J5RXP8</accession>
<dbReference type="InterPro" id="IPR003526">
    <property type="entry name" value="MECDP_synthase"/>
</dbReference>